<name>A0AC34G0N2_9BILA</name>
<protein>
    <submittedName>
        <fullName evidence="2">Altered inheritance of mitochondria protein 24, mitochondrial</fullName>
    </submittedName>
</protein>
<dbReference type="Proteomes" id="UP000887579">
    <property type="component" value="Unplaced"/>
</dbReference>
<sequence>MSIYPQQPQDTNNVGQFNGGSYKIENRDTNSLLYVMLQPGAKFHAQPGAMAAMSPQVELKGKSKFSIKKMFTGGEMAISTYTGPGEVLLAPPIWGDIIALQLNGSNQWKVGRDNFLAMSDGVVKETKSQGLGKALFSGEGLFVHHVSGQGVFFIDSLGAIIERHLQPNEEWIVDNGHLVAWNCAYLIERAGSGGLMSNMMSGEGLVCRFTGPGTVYIQVL</sequence>
<dbReference type="WBParaSite" id="ES5_v2.g23177.t1">
    <property type="protein sequence ID" value="ES5_v2.g23177.t1"/>
    <property type="gene ID" value="ES5_v2.g23177"/>
</dbReference>
<organism evidence="1 2">
    <name type="scientific">Panagrolaimus sp. ES5</name>
    <dbReference type="NCBI Taxonomy" id="591445"/>
    <lineage>
        <taxon>Eukaryota</taxon>
        <taxon>Metazoa</taxon>
        <taxon>Ecdysozoa</taxon>
        <taxon>Nematoda</taxon>
        <taxon>Chromadorea</taxon>
        <taxon>Rhabditida</taxon>
        <taxon>Tylenchina</taxon>
        <taxon>Panagrolaimomorpha</taxon>
        <taxon>Panagrolaimoidea</taxon>
        <taxon>Panagrolaimidae</taxon>
        <taxon>Panagrolaimus</taxon>
    </lineage>
</organism>
<evidence type="ECO:0000313" key="1">
    <source>
        <dbReference type="Proteomes" id="UP000887579"/>
    </source>
</evidence>
<reference evidence="2" key="1">
    <citation type="submission" date="2022-11" db="UniProtKB">
        <authorList>
            <consortium name="WormBaseParasite"/>
        </authorList>
    </citation>
    <scope>IDENTIFICATION</scope>
</reference>
<evidence type="ECO:0000313" key="2">
    <source>
        <dbReference type="WBParaSite" id="ES5_v2.g23177.t1"/>
    </source>
</evidence>
<proteinExistence type="predicted"/>
<accession>A0AC34G0N2</accession>